<dbReference type="InterPro" id="IPR045087">
    <property type="entry name" value="Cu-oxidase_fam"/>
</dbReference>
<evidence type="ECO:0000313" key="7">
    <source>
        <dbReference type="EMBL" id="GMN38250.1"/>
    </source>
</evidence>
<dbReference type="Gene3D" id="2.60.40.420">
    <property type="entry name" value="Cupredoxins - blue copper proteins"/>
    <property type="match status" value="3"/>
</dbReference>
<dbReference type="GO" id="GO:0016491">
    <property type="term" value="F:oxidoreductase activity"/>
    <property type="evidence" value="ECO:0007669"/>
    <property type="project" value="InterPro"/>
</dbReference>
<feature type="signal peptide" evidence="3">
    <location>
        <begin position="1"/>
        <end position="26"/>
    </location>
</feature>
<feature type="chain" id="PRO_5041658107" description="L-ascorbate oxidase homolog" evidence="3">
    <location>
        <begin position="27"/>
        <end position="543"/>
    </location>
</feature>
<dbReference type="Pfam" id="PF07732">
    <property type="entry name" value="Cu-oxidase_3"/>
    <property type="match status" value="1"/>
</dbReference>
<evidence type="ECO:0000259" key="5">
    <source>
        <dbReference type="Pfam" id="PF07731"/>
    </source>
</evidence>
<proteinExistence type="inferred from homology"/>
<evidence type="ECO:0008006" key="9">
    <source>
        <dbReference type="Google" id="ProtNLM"/>
    </source>
</evidence>
<evidence type="ECO:0000259" key="6">
    <source>
        <dbReference type="Pfam" id="PF07732"/>
    </source>
</evidence>
<keyword evidence="2" id="KW-0325">Glycoprotein</keyword>
<dbReference type="FunFam" id="2.60.40.420:FF:000012">
    <property type="entry name" value="Monocopper oxidase-like protein"/>
    <property type="match status" value="1"/>
</dbReference>
<evidence type="ECO:0000313" key="8">
    <source>
        <dbReference type="Proteomes" id="UP001187192"/>
    </source>
</evidence>
<comment type="caution">
    <text evidence="7">The sequence shown here is derived from an EMBL/GenBank/DDBJ whole genome shotgun (WGS) entry which is preliminary data.</text>
</comment>
<feature type="domain" description="Plastocyanin-like" evidence="5">
    <location>
        <begin position="379"/>
        <end position="515"/>
    </location>
</feature>
<accession>A0AA87ZTF3</accession>
<keyword evidence="3" id="KW-0732">Signal</keyword>
<evidence type="ECO:0000256" key="1">
    <source>
        <dbReference type="ARBA" id="ARBA00010609"/>
    </source>
</evidence>
<dbReference type="InterPro" id="IPR011706">
    <property type="entry name" value="Cu-oxidase_C"/>
</dbReference>
<sequence>MQLVGAGNSIIWRLSAILLVLGIVIAEDPYRFMEWNVTYGDIYPLGVRQRGILINGQFPGPGIYAVTNDNLIINVHNNLPEPFLISWSGLQNRKNSFEDGVYGTTCPIPPGKNFTYKLQAKDQIGSFYYFPSLAFHKAAGGFGGIRVLSRPQIPVPFPQPAADHRLLIGDWYKTDHQILKATLDSGRMLPSPDGILINGRGRNGALFIFKQGKTYRLRITNVGLQSTLNFRIQGHQMKLVEVEGTHTVQSTYSSIDVHVGQSYSVLVTANQAPKDYYIVVSTRFTNQVLTSTAILSYKNSAGKASGPIPNAPFGLDWSLNQARSIRTNLTASGPRPNPQGSYHYGQIKIEKTIMLQTSEGKVNGKQRFGINSVSFVPGDTPLKLADYFNIKGVFRVGSMPYFPTGRPISLDTSVMGLDYKAFVEIIIQNSDNNIVQTFHLNGFYFRVVGMDKGQWRPSSRSQYNLKDAVSRYTTQVYPMSWTAIVVALDNKGMWNLRSEIWARQYLGQQFYLRVYAPGNSTRDEYPIPDNALLCGKAAGKKLI</sequence>
<dbReference type="SUPFAM" id="SSF49503">
    <property type="entry name" value="Cupredoxins"/>
    <property type="match status" value="3"/>
</dbReference>
<dbReference type="AlphaFoldDB" id="A0AA87ZTF3"/>
<name>A0AA87ZTF3_FICCA</name>
<organism evidence="7 8">
    <name type="scientific">Ficus carica</name>
    <name type="common">Common fig</name>
    <dbReference type="NCBI Taxonomy" id="3494"/>
    <lineage>
        <taxon>Eukaryota</taxon>
        <taxon>Viridiplantae</taxon>
        <taxon>Streptophyta</taxon>
        <taxon>Embryophyta</taxon>
        <taxon>Tracheophyta</taxon>
        <taxon>Spermatophyta</taxon>
        <taxon>Magnoliopsida</taxon>
        <taxon>eudicotyledons</taxon>
        <taxon>Gunneridae</taxon>
        <taxon>Pentapetalae</taxon>
        <taxon>rosids</taxon>
        <taxon>fabids</taxon>
        <taxon>Rosales</taxon>
        <taxon>Moraceae</taxon>
        <taxon>Ficeae</taxon>
        <taxon>Ficus</taxon>
    </lineage>
</organism>
<dbReference type="PANTHER" id="PTHR11709">
    <property type="entry name" value="MULTI-COPPER OXIDASE"/>
    <property type="match status" value="1"/>
</dbReference>
<evidence type="ECO:0000256" key="2">
    <source>
        <dbReference type="ARBA" id="ARBA00023180"/>
    </source>
</evidence>
<dbReference type="Pfam" id="PF07731">
    <property type="entry name" value="Cu-oxidase_2"/>
    <property type="match status" value="1"/>
</dbReference>
<protein>
    <recommendedName>
        <fullName evidence="9">L-ascorbate oxidase homolog</fullName>
    </recommendedName>
</protein>
<reference evidence="7" key="1">
    <citation type="submission" date="2023-07" db="EMBL/GenBank/DDBJ databases">
        <title>draft genome sequence of fig (Ficus carica).</title>
        <authorList>
            <person name="Takahashi T."/>
            <person name="Nishimura K."/>
        </authorList>
    </citation>
    <scope>NUCLEOTIDE SEQUENCE</scope>
</reference>
<keyword evidence="8" id="KW-1185">Reference proteome</keyword>
<dbReference type="InterPro" id="IPR011707">
    <property type="entry name" value="Cu-oxidase-like_N"/>
</dbReference>
<feature type="domain" description="Plastocyanin-like" evidence="6">
    <location>
        <begin position="37"/>
        <end position="150"/>
    </location>
</feature>
<dbReference type="EMBL" id="BTGU01000007">
    <property type="protein sequence ID" value="GMN38250.1"/>
    <property type="molecule type" value="Genomic_DNA"/>
</dbReference>
<comment type="similarity">
    <text evidence="1">Belongs to the multicopper oxidase family.</text>
</comment>
<evidence type="ECO:0000256" key="3">
    <source>
        <dbReference type="SAM" id="SignalP"/>
    </source>
</evidence>
<dbReference type="InterPro" id="IPR008972">
    <property type="entry name" value="Cupredoxin"/>
</dbReference>
<dbReference type="PANTHER" id="PTHR11709:SF469">
    <property type="entry name" value="L-ASCORBATE OXIDASE HOMOLOG"/>
    <property type="match status" value="1"/>
</dbReference>
<feature type="domain" description="Plastocyanin-like" evidence="4">
    <location>
        <begin position="166"/>
        <end position="300"/>
    </location>
</feature>
<evidence type="ECO:0000259" key="4">
    <source>
        <dbReference type="Pfam" id="PF00394"/>
    </source>
</evidence>
<gene>
    <name evidence="7" type="ORF">TIFTF001_007479</name>
</gene>
<dbReference type="InterPro" id="IPR001117">
    <property type="entry name" value="Cu-oxidase_2nd"/>
</dbReference>
<dbReference type="GO" id="GO:0005507">
    <property type="term" value="F:copper ion binding"/>
    <property type="evidence" value="ECO:0007669"/>
    <property type="project" value="InterPro"/>
</dbReference>
<dbReference type="Proteomes" id="UP001187192">
    <property type="component" value="Unassembled WGS sequence"/>
</dbReference>
<dbReference type="Pfam" id="PF00394">
    <property type="entry name" value="Cu-oxidase"/>
    <property type="match status" value="1"/>
</dbReference>